<dbReference type="SUPFAM" id="SSF51395">
    <property type="entry name" value="FMN-linked oxidoreductases"/>
    <property type="match status" value="1"/>
</dbReference>
<evidence type="ECO:0000256" key="8">
    <source>
        <dbReference type="ARBA" id="ARBA00023002"/>
    </source>
</evidence>
<dbReference type="PROSITE" id="PS00911">
    <property type="entry name" value="DHODEHASE_1"/>
    <property type="match status" value="1"/>
</dbReference>
<dbReference type="PANTHER" id="PTHR48109:SF4">
    <property type="entry name" value="DIHYDROOROTATE DEHYDROGENASE (QUINONE), MITOCHONDRIAL"/>
    <property type="match status" value="1"/>
</dbReference>
<gene>
    <name evidence="13" type="ORF">CYLTODRAFT_422662</name>
</gene>
<dbReference type="GO" id="GO:0005743">
    <property type="term" value="C:mitochondrial inner membrane"/>
    <property type="evidence" value="ECO:0007669"/>
    <property type="project" value="UniProtKB-SubCell"/>
</dbReference>
<keyword evidence="8 11" id="KW-0560">Oxidoreductase</keyword>
<dbReference type="Gene3D" id="3.20.20.70">
    <property type="entry name" value="Aldolase class I"/>
    <property type="match status" value="1"/>
</dbReference>
<keyword evidence="9" id="KW-0472">Membrane</keyword>
<evidence type="ECO:0000256" key="11">
    <source>
        <dbReference type="RuleBase" id="RU361255"/>
    </source>
</evidence>
<proteinExistence type="inferred from homology"/>
<evidence type="ECO:0000256" key="3">
    <source>
        <dbReference type="ARBA" id="ARBA00005359"/>
    </source>
</evidence>
<dbReference type="Pfam" id="PF01180">
    <property type="entry name" value="DHO_dh"/>
    <property type="match status" value="1"/>
</dbReference>
<evidence type="ECO:0000256" key="4">
    <source>
        <dbReference type="ARBA" id="ARBA00012791"/>
    </source>
</evidence>
<evidence type="ECO:0000256" key="1">
    <source>
        <dbReference type="ARBA" id="ARBA00004370"/>
    </source>
</evidence>
<keyword evidence="11" id="KW-0496">Mitochondrion</keyword>
<comment type="cofactor">
    <cofactor evidence="11">
        <name>FMN</name>
        <dbReference type="ChEBI" id="CHEBI:58210"/>
    </cofactor>
    <text evidence="11">Binds 1 FMN per subunit.</text>
</comment>
<dbReference type="NCBIfam" id="NF003652">
    <property type="entry name" value="PRK05286.2-5"/>
    <property type="match status" value="1"/>
</dbReference>
<reference evidence="13 14" key="1">
    <citation type="journal article" date="2015" name="Fungal Genet. Biol.">
        <title>Evolution of novel wood decay mechanisms in Agaricales revealed by the genome sequences of Fistulina hepatica and Cylindrobasidium torrendii.</title>
        <authorList>
            <person name="Floudas D."/>
            <person name="Held B.W."/>
            <person name="Riley R."/>
            <person name="Nagy L.G."/>
            <person name="Koehler G."/>
            <person name="Ransdell A.S."/>
            <person name="Younus H."/>
            <person name="Chow J."/>
            <person name="Chiniquy J."/>
            <person name="Lipzen A."/>
            <person name="Tritt A."/>
            <person name="Sun H."/>
            <person name="Haridas S."/>
            <person name="LaButti K."/>
            <person name="Ohm R.A."/>
            <person name="Kues U."/>
            <person name="Blanchette R.A."/>
            <person name="Grigoriev I.V."/>
            <person name="Minto R.E."/>
            <person name="Hibbett D.S."/>
        </authorList>
    </citation>
    <scope>NUCLEOTIDE SEQUENCE [LARGE SCALE GENOMIC DNA]</scope>
    <source>
        <strain evidence="13 14">FP15055 ss-10</strain>
    </source>
</reference>
<dbReference type="Proteomes" id="UP000054007">
    <property type="component" value="Unassembled WGS sequence"/>
</dbReference>
<keyword evidence="14" id="KW-1185">Reference proteome</keyword>
<dbReference type="InterPro" id="IPR013785">
    <property type="entry name" value="Aldolase_TIM"/>
</dbReference>
<evidence type="ECO:0000313" key="13">
    <source>
        <dbReference type="EMBL" id="KIY67325.1"/>
    </source>
</evidence>
<evidence type="ECO:0000256" key="2">
    <source>
        <dbReference type="ARBA" id="ARBA00005161"/>
    </source>
</evidence>
<dbReference type="AlphaFoldDB" id="A0A0D7BAT1"/>
<dbReference type="GO" id="GO:0044205">
    <property type="term" value="P:'de novo' UMP biosynthetic process"/>
    <property type="evidence" value="ECO:0007669"/>
    <property type="project" value="UniProtKB-UniPathway"/>
</dbReference>
<keyword evidence="11" id="KW-0999">Mitochondrion inner membrane</keyword>
<comment type="subcellular location">
    <subcellularLocation>
        <location evidence="1">Membrane</location>
    </subcellularLocation>
    <subcellularLocation>
        <location evidence="11">Mitochondrion inner membrane</location>
        <topology evidence="11">Single-pass membrane protein</topology>
    </subcellularLocation>
</comment>
<dbReference type="GO" id="GO:0006207">
    <property type="term" value="P:'de novo' pyrimidine nucleobase biosynthetic process"/>
    <property type="evidence" value="ECO:0007669"/>
    <property type="project" value="InterPro"/>
</dbReference>
<dbReference type="InterPro" id="IPR050074">
    <property type="entry name" value="DHO_dehydrogenase"/>
</dbReference>
<dbReference type="NCBIfam" id="NF003645">
    <property type="entry name" value="PRK05286.1-2"/>
    <property type="match status" value="1"/>
</dbReference>
<name>A0A0D7BAT1_9AGAR</name>
<dbReference type="GO" id="GO:0106430">
    <property type="term" value="F:dihydroorotate dehydrogenase (quinone) activity"/>
    <property type="evidence" value="ECO:0007669"/>
    <property type="project" value="UniProtKB-EC"/>
</dbReference>
<dbReference type="UniPathway" id="UPA00070">
    <property type="reaction ID" value="UER00946"/>
</dbReference>
<dbReference type="EMBL" id="KN880529">
    <property type="protein sequence ID" value="KIY67325.1"/>
    <property type="molecule type" value="Genomic_DNA"/>
</dbReference>
<dbReference type="OrthoDB" id="14784at2759"/>
<organism evidence="13 14">
    <name type="scientific">Cylindrobasidium torrendii FP15055 ss-10</name>
    <dbReference type="NCBI Taxonomy" id="1314674"/>
    <lineage>
        <taxon>Eukaryota</taxon>
        <taxon>Fungi</taxon>
        <taxon>Dikarya</taxon>
        <taxon>Basidiomycota</taxon>
        <taxon>Agaricomycotina</taxon>
        <taxon>Agaricomycetes</taxon>
        <taxon>Agaricomycetidae</taxon>
        <taxon>Agaricales</taxon>
        <taxon>Marasmiineae</taxon>
        <taxon>Physalacriaceae</taxon>
        <taxon>Cylindrobasidium</taxon>
    </lineage>
</organism>
<feature type="domain" description="Dihydroorotate dehydrogenase catalytic" evidence="12">
    <location>
        <begin position="101"/>
        <end position="404"/>
    </location>
</feature>
<comment type="catalytic activity">
    <reaction evidence="10 11">
        <text>(S)-dihydroorotate + a quinone = orotate + a quinol</text>
        <dbReference type="Rhea" id="RHEA:30187"/>
        <dbReference type="ChEBI" id="CHEBI:24646"/>
        <dbReference type="ChEBI" id="CHEBI:30839"/>
        <dbReference type="ChEBI" id="CHEBI:30864"/>
        <dbReference type="ChEBI" id="CHEBI:132124"/>
        <dbReference type="EC" id="1.3.5.2"/>
    </reaction>
</comment>
<evidence type="ECO:0000256" key="7">
    <source>
        <dbReference type="ARBA" id="ARBA00022643"/>
    </source>
</evidence>
<dbReference type="InterPro" id="IPR001295">
    <property type="entry name" value="Dihydroorotate_DH_CS"/>
</dbReference>
<dbReference type="InterPro" id="IPR005719">
    <property type="entry name" value="Dihydroorotate_DH_2"/>
</dbReference>
<accession>A0A0D7BAT1</accession>
<dbReference type="STRING" id="1314674.A0A0D7BAT1"/>
<comment type="pathway">
    <text evidence="2 11">Pyrimidine metabolism; UMP biosynthesis via de novo pathway; orotate from (S)-dihydroorotate (quinone route): step 1/1.</text>
</comment>
<evidence type="ECO:0000256" key="6">
    <source>
        <dbReference type="ARBA" id="ARBA00022630"/>
    </source>
</evidence>
<dbReference type="EC" id="1.3.5.2" evidence="4 11"/>
<dbReference type="CDD" id="cd04738">
    <property type="entry name" value="DHOD_2_like"/>
    <property type="match status" value="1"/>
</dbReference>
<dbReference type="PANTHER" id="PTHR48109">
    <property type="entry name" value="DIHYDROOROTATE DEHYDROGENASE (QUINONE), MITOCHONDRIAL-RELATED"/>
    <property type="match status" value="1"/>
</dbReference>
<evidence type="ECO:0000259" key="12">
    <source>
        <dbReference type="Pfam" id="PF01180"/>
    </source>
</evidence>
<evidence type="ECO:0000313" key="14">
    <source>
        <dbReference type="Proteomes" id="UP000054007"/>
    </source>
</evidence>
<sequence length="522" mass="56041">MFVLRRAALPKGPLFRQHRALATGSTSPTSALRTGVYTTVFALSTGLFAFYYFDARSALHRYIVTPVLRRVFDAETSHAIALQALRSGLGPRDPAVDEERLKCEIFGQQMSNPVGLAAGFDKNGEAIDGLFNLGFSWVEIGSVTPNPQAGNPQPRIFRLEEDDAVINRSGFPSQGHMAVLSRVKARAPSFITEENDRASFRPESMLAVSLGKNKTSPLESINDYVAGVKVFGPYADVLVVNVSSPNTPGLRGLQHKDLLEALLTGVTKARDAIANKPRLVLKLAPDLDASQISDVASVIRGSGIDGVIVSNTTLERPASLFNENKKETGGLSGAPLKALSLKVFKALRAELPSTIPMIGCGGIFTGEDALEYARAGAAMVQIYTSLAYDGPGACRRIKDDIAASLAQTGETWQDVVKKAVTANSWVPPPPAKEVAASPEWTVKELTAEAEELKKLLEAFEGKHTNDIVQPKSASLISGVPSSKDSTDATVKQLVAEAEELGKALQSFERKTKAVADYDEDFE</sequence>
<dbReference type="InterPro" id="IPR005720">
    <property type="entry name" value="Dihydroorotate_DH_cat"/>
</dbReference>
<dbReference type="PROSITE" id="PS00912">
    <property type="entry name" value="DHODEHASE_2"/>
    <property type="match status" value="1"/>
</dbReference>
<keyword evidence="7 11" id="KW-0288">FMN</keyword>
<comment type="similarity">
    <text evidence="3 11">Belongs to the dihydroorotate dehydrogenase family. Type 2 subfamily.</text>
</comment>
<keyword evidence="6 11" id="KW-0285">Flavoprotein</keyword>
<dbReference type="NCBIfam" id="TIGR01036">
    <property type="entry name" value="pyrD_sub2"/>
    <property type="match status" value="1"/>
</dbReference>
<evidence type="ECO:0000256" key="5">
    <source>
        <dbReference type="ARBA" id="ARBA00017599"/>
    </source>
</evidence>
<evidence type="ECO:0000256" key="10">
    <source>
        <dbReference type="ARBA" id="ARBA00048639"/>
    </source>
</evidence>
<evidence type="ECO:0000256" key="9">
    <source>
        <dbReference type="ARBA" id="ARBA00023136"/>
    </source>
</evidence>
<protein>
    <recommendedName>
        <fullName evidence="5 11">Dihydroorotate dehydrogenase (quinone), mitochondrial</fullName>
        <shortName evidence="11">DHOdehase</shortName>
        <ecNumber evidence="4 11">1.3.5.2</ecNumber>
    </recommendedName>
</protein>